<sequence length="381" mass="41958">MAPESMQVARFKAALALLRSRCKNGVYLPTIPSVLLTLKDGTPDFDVILVIDKENLQFLEGVMPLFDNKECFMQAYQEEPSLLREGAFGARRDCQNRKLLLEIPHGSKAPENLTFPEKQAAANAQAIAASLAPKPAVSTPLSKNKKTMKTIKSKATVGLDTDSETIIIDEDIKMKAAEESMVVDLDSDESDSMSINEDLPAKGATQGRTTCKHRGWVSKHATTHSPAPVACTTDSAQCDSCGKESHGLMKSDPMYCKAIDILEKQDRILAERSNKRIHADIALIAHGGDLGDNQLMFPIAAWVNQFQLQSKYESIQDTLKLLSAEHVQDGTLVSFQLHKCYLDAELELLVHCLEATVIAYKFCDQQLNLVSAEIDHLCPNT</sequence>
<evidence type="ECO:0000313" key="1">
    <source>
        <dbReference type="EMBL" id="PBK85032.1"/>
    </source>
</evidence>
<evidence type="ECO:0000313" key="2">
    <source>
        <dbReference type="Proteomes" id="UP000217790"/>
    </source>
</evidence>
<keyword evidence="2" id="KW-1185">Reference proteome</keyword>
<dbReference type="OrthoDB" id="3017673at2759"/>
<dbReference type="InParanoid" id="A0A2H3D0S5"/>
<proteinExistence type="predicted"/>
<dbReference type="EMBL" id="KZ293694">
    <property type="protein sequence ID" value="PBK85032.1"/>
    <property type="molecule type" value="Genomic_DNA"/>
</dbReference>
<gene>
    <name evidence="1" type="ORF">ARMGADRAFT_1087939</name>
</gene>
<organism evidence="1 2">
    <name type="scientific">Armillaria gallica</name>
    <name type="common">Bulbous honey fungus</name>
    <name type="synonym">Armillaria bulbosa</name>
    <dbReference type="NCBI Taxonomy" id="47427"/>
    <lineage>
        <taxon>Eukaryota</taxon>
        <taxon>Fungi</taxon>
        <taxon>Dikarya</taxon>
        <taxon>Basidiomycota</taxon>
        <taxon>Agaricomycotina</taxon>
        <taxon>Agaricomycetes</taxon>
        <taxon>Agaricomycetidae</taxon>
        <taxon>Agaricales</taxon>
        <taxon>Marasmiineae</taxon>
        <taxon>Physalacriaceae</taxon>
        <taxon>Armillaria</taxon>
    </lineage>
</organism>
<accession>A0A2H3D0S5</accession>
<reference evidence="2" key="1">
    <citation type="journal article" date="2017" name="Nat. Ecol. Evol.">
        <title>Genome expansion and lineage-specific genetic innovations in the forest pathogenic fungi Armillaria.</title>
        <authorList>
            <person name="Sipos G."/>
            <person name="Prasanna A.N."/>
            <person name="Walter M.C."/>
            <person name="O'Connor E."/>
            <person name="Balint B."/>
            <person name="Krizsan K."/>
            <person name="Kiss B."/>
            <person name="Hess J."/>
            <person name="Varga T."/>
            <person name="Slot J."/>
            <person name="Riley R."/>
            <person name="Boka B."/>
            <person name="Rigling D."/>
            <person name="Barry K."/>
            <person name="Lee J."/>
            <person name="Mihaltcheva S."/>
            <person name="LaButti K."/>
            <person name="Lipzen A."/>
            <person name="Waldron R."/>
            <person name="Moloney N.M."/>
            <person name="Sperisen C."/>
            <person name="Kredics L."/>
            <person name="Vagvoelgyi C."/>
            <person name="Patrignani A."/>
            <person name="Fitzpatrick D."/>
            <person name="Nagy I."/>
            <person name="Doyle S."/>
            <person name="Anderson J.B."/>
            <person name="Grigoriev I.V."/>
            <person name="Gueldener U."/>
            <person name="Muensterkoetter M."/>
            <person name="Nagy L.G."/>
        </authorList>
    </citation>
    <scope>NUCLEOTIDE SEQUENCE [LARGE SCALE GENOMIC DNA]</scope>
    <source>
        <strain evidence="2">Ar21-2</strain>
    </source>
</reference>
<dbReference type="AlphaFoldDB" id="A0A2H3D0S5"/>
<name>A0A2H3D0S5_ARMGA</name>
<protein>
    <submittedName>
        <fullName evidence="1">Uncharacterized protein</fullName>
    </submittedName>
</protein>
<dbReference type="Proteomes" id="UP000217790">
    <property type="component" value="Unassembled WGS sequence"/>
</dbReference>